<keyword evidence="1" id="KW-0238">DNA-binding</keyword>
<dbReference type="GO" id="GO:0003677">
    <property type="term" value="F:DNA binding"/>
    <property type="evidence" value="ECO:0007669"/>
    <property type="project" value="UniProtKB-KW"/>
</dbReference>
<evidence type="ECO:0000256" key="2">
    <source>
        <dbReference type="ARBA" id="ARBA00023172"/>
    </source>
</evidence>
<comment type="caution">
    <text evidence="4">The sequence shown here is derived from an EMBL/GenBank/DDBJ whole genome shotgun (WGS) entry which is preliminary data.</text>
</comment>
<dbReference type="SUPFAM" id="SSF56349">
    <property type="entry name" value="DNA breaking-rejoining enzymes"/>
    <property type="match status" value="1"/>
</dbReference>
<reference evidence="5" key="1">
    <citation type="submission" date="2016-01" db="EMBL/GenBank/DDBJ databases">
        <authorList>
            <person name="Mitreva M."/>
            <person name="Pepin K.H."/>
            <person name="Mihindukulasuriya K.A."/>
            <person name="Fulton R."/>
            <person name="Fronick C."/>
            <person name="O'Laughlin M."/>
            <person name="Miner T."/>
            <person name="Herter B."/>
            <person name="Rosa B.A."/>
            <person name="Cordes M."/>
            <person name="Tomlinson C."/>
            <person name="Wollam A."/>
            <person name="Palsikar V.B."/>
            <person name="Mardis E.R."/>
            <person name="Wilson R.K."/>
        </authorList>
    </citation>
    <scope>NUCLEOTIDE SEQUENCE [LARGE SCALE GENOMIC DNA]</scope>
    <source>
        <strain evidence="5">CMW8396</strain>
    </source>
</reference>
<dbReference type="InterPro" id="IPR013762">
    <property type="entry name" value="Integrase-like_cat_sf"/>
</dbReference>
<dbReference type="PATRIC" id="fig|134605.3.peg.982"/>
<accession>A0A133NDU2</accession>
<dbReference type="GO" id="GO:0006310">
    <property type="term" value="P:DNA recombination"/>
    <property type="evidence" value="ECO:0007669"/>
    <property type="project" value="UniProtKB-KW"/>
</dbReference>
<keyword evidence="2" id="KW-0233">DNA recombination</keyword>
<gene>
    <name evidence="4" type="ORF">HMPREF3206_00989</name>
</gene>
<organism evidence="4 5">
    <name type="scientific">Fusobacterium equinum</name>
    <dbReference type="NCBI Taxonomy" id="134605"/>
    <lineage>
        <taxon>Bacteria</taxon>
        <taxon>Fusobacteriati</taxon>
        <taxon>Fusobacteriota</taxon>
        <taxon>Fusobacteriia</taxon>
        <taxon>Fusobacteriales</taxon>
        <taxon>Fusobacteriaceae</taxon>
        <taxon>Fusobacterium</taxon>
    </lineage>
</organism>
<evidence type="ECO:0000313" key="5">
    <source>
        <dbReference type="Proteomes" id="UP000070617"/>
    </source>
</evidence>
<dbReference type="Gene3D" id="1.10.443.10">
    <property type="entry name" value="Intergrase catalytic core"/>
    <property type="match status" value="1"/>
</dbReference>
<feature type="domain" description="Integrase SAM-like N-terminal" evidence="3">
    <location>
        <begin position="12"/>
        <end position="87"/>
    </location>
</feature>
<dbReference type="EMBL" id="LRPX01000045">
    <property type="protein sequence ID" value="KXA14449.1"/>
    <property type="molecule type" value="Genomic_DNA"/>
</dbReference>
<sequence length="259" mass="31317">MKSWEIDVMMLRSELIFRKYAERTQDIYIKTVEDFLMMTDKESCNIQREDVIRYLDRRLKEDSKNTVLVKLNALEFFFEEVLGLDITENIRRFKKMRREYKQDLVSLQDIDILLSSIPTRDRMILKTILETGEYPKHMHKWKVSDLVSKEDGWYLQEHKLRTEFVKELLAYIEKFEVTDYLFYGNKGYIDYTNIYLILRKYSEMYLGRRVTVGELKHAVALELWKQGKVEEIKKYLGNQSLASIRQWYKMRGIILEGIR</sequence>
<dbReference type="STRING" id="134605.HMPREF3206_00989"/>
<dbReference type="InterPro" id="IPR010998">
    <property type="entry name" value="Integrase_recombinase_N"/>
</dbReference>
<dbReference type="Gene3D" id="1.10.150.130">
    <property type="match status" value="1"/>
</dbReference>
<protein>
    <recommendedName>
        <fullName evidence="3">Integrase SAM-like N-terminal domain-containing protein</fullName>
    </recommendedName>
</protein>
<dbReference type="GO" id="GO:0015074">
    <property type="term" value="P:DNA integration"/>
    <property type="evidence" value="ECO:0007669"/>
    <property type="project" value="InterPro"/>
</dbReference>
<evidence type="ECO:0000313" key="4">
    <source>
        <dbReference type="EMBL" id="KXA14449.1"/>
    </source>
</evidence>
<keyword evidence="5" id="KW-1185">Reference proteome</keyword>
<dbReference type="Proteomes" id="UP000070617">
    <property type="component" value="Unassembled WGS sequence"/>
</dbReference>
<evidence type="ECO:0000256" key="1">
    <source>
        <dbReference type="ARBA" id="ARBA00023125"/>
    </source>
</evidence>
<dbReference type="AlphaFoldDB" id="A0A133NDU2"/>
<name>A0A133NDU2_9FUSO</name>
<dbReference type="Pfam" id="PF13495">
    <property type="entry name" value="Phage_int_SAM_4"/>
    <property type="match status" value="1"/>
</dbReference>
<dbReference type="RefSeq" id="WP_009006204.1">
    <property type="nucleotide sequence ID" value="NZ_KQ956538.1"/>
</dbReference>
<proteinExistence type="predicted"/>
<evidence type="ECO:0000259" key="3">
    <source>
        <dbReference type="Pfam" id="PF13495"/>
    </source>
</evidence>
<dbReference type="InterPro" id="IPR004107">
    <property type="entry name" value="Integrase_SAM-like_N"/>
</dbReference>
<dbReference type="InterPro" id="IPR011010">
    <property type="entry name" value="DNA_brk_join_enz"/>
</dbReference>